<feature type="compositionally biased region" description="Acidic residues" evidence="1">
    <location>
        <begin position="28"/>
        <end position="38"/>
    </location>
</feature>
<dbReference type="InterPro" id="IPR027871">
    <property type="entry name" value="DUF4603"/>
</dbReference>
<keyword evidence="3" id="KW-1185">Reference proteome</keyword>
<feature type="compositionally biased region" description="Polar residues" evidence="1">
    <location>
        <begin position="58"/>
        <end position="76"/>
    </location>
</feature>
<dbReference type="PANTHER" id="PTHR17611:SF3">
    <property type="entry name" value="DNA SEGMENT, CHR 5, ERATO DOI 579, EXPRESSED"/>
    <property type="match status" value="1"/>
</dbReference>
<feature type="compositionally biased region" description="Basic and acidic residues" evidence="1">
    <location>
        <begin position="973"/>
        <end position="991"/>
    </location>
</feature>
<feature type="compositionally biased region" description="Low complexity" evidence="1">
    <location>
        <begin position="13"/>
        <end position="27"/>
    </location>
</feature>
<accession>A0A401PLW7</accession>
<sequence>MMHSIFGLEKTKSIQSTTHSSSISSDSSEAENDFFENPEEIKTSKIPQTQCKRWVAERNQTPKESQVRASLCSTDKPSLRKNTGKGGGLNKQRNNKRWKRSTKVGSRKNADLSTATDLKFKDNGQEFKEEPQWYTEPLSDNVISNNLKSKLETAYKSSLPSFDTDLLEKLPASIRDLCIDDTCPSDYLWTGAFVDGHFVDIPALLDKEELTQILDCSKTNLDSLDNLQKSVDLICEGDINQSMADSGAFDLKQDSGILNLIGSKDEDLTRFEGEYSAALDVVPLNIWEDGPTAAGVEALSSPGKSYTNQLSSDQVKHWLSSTSDLSLIGKTGAQPHCKDLSDKDVGWQDHSDTSEKDSYFSVIKDQNDIAFSGETTNWENNSHGENVSLEPSPSSVSVATKGEDSGENTSGFSNIFSEDCNSWSSLCKPGNLNDIDTVTYPIELSLNVATDIPTACSEDDLLSLLPGSEYLQLDESFLIELPVMAAKEKLEIMKHGIQTDEIKAGKWNPIFGICQESLSEKKDDLNSRVIEEIWKATPEEDKTTFSEDGIAKCQGCSIGTETAMKQVAPEKLQKCPLQKSENNFWEDQLGNSQILDSGDIAMTKHGSEWEIGSEQTDGSVTKCSEHLMTQSNKKEHEFLSPKNTLQKAASIHNTSESSDFTVYPNSLIKDGLQQNVHVEGIEEQNVIDDISIDLPEDLWGNLTDYLNDSTETRECSYLPFELSFPIPQMSTVTSPLDSNTGEVNQQSRTIPKLSSDLIIPHSDKLLSSIQQECMTLSAQSNIYPTTGQLFTKEVVLTRLEDIPVQKTECSFCSNQQGLSEMTSGSSDSTFGTEKFECHRVPHINLKQDVQILQVSQQTADCKVCASSTRKKEDDQQPLEKNRANKNEDELELYTESCPFCHRHPEVLLPKAESPKNCPKETYCVLLDNCLSSTNTDSLCCRNSTIRVTSIDANPSAHEDQQMLTKPNETDVGPEDRRTDQKMCKSVKDCKT</sequence>
<dbReference type="AlphaFoldDB" id="A0A401PLW7"/>
<name>A0A401PLW7_SCYTO</name>
<feature type="region of interest" description="Disordered" evidence="1">
    <location>
        <begin position="953"/>
        <end position="991"/>
    </location>
</feature>
<gene>
    <name evidence="2" type="ORF">scyTo_0003190</name>
</gene>
<dbReference type="EMBL" id="BFAA01000855">
    <property type="protein sequence ID" value="GCB74103.1"/>
    <property type="molecule type" value="Genomic_DNA"/>
</dbReference>
<protein>
    <submittedName>
        <fullName evidence="2">Uncharacterized protein</fullName>
    </submittedName>
</protein>
<evidence type="ECO:0000313" key="2">
    <source>
        <dbReference type="EMBL" id="GCB74103.1"/>
    </source>
</evidence>
<organism evidence="2 3">
    <name type="scientific">Scyliorhinus torazame</name>
    <name type="common">Cloudy catshark</name>
    <name type="synonym">Catulus torazame</name>
    <dbReference type="NCBI Taxonomy" id="75743"/>
    <lineage>
        <taxon>Eukaryota</taxon>
        <taxon>Metazoa</taxon>
        <taxon>Chordata</taxon>
        <taxon>Craniata</taxon>
        <taxon>Vertebrata</taxon>
        <taxon>Chondrichthyes</taxon>
        <taxon>Elasmobranchii</taxon>
        <taxon>Galeomorphii</taxon>
        <taxon>Galeoidea</taxon>
        <taxon>Carcharhiniformes</taxon>
        <taxon>Scyliorhinidae</taxon>
        <taxon>Scyliorhinus</taxon>
    </lineage>
</organism>
<feature type="compositionally biased region" description="Polar residues" evidence="1">
    <location>
        <begin position="373"/>
        <end position="385"/>
    </location>
</feature>
<dbReference type="OMA" id="SENNFWE"/>
<comment type="caution">
    <text evidence="2">The sequence shown here is derived from an EMBL/GenBank/DDBJ whole genome shotgun (WGS) entry which is preliminary data.</text>
</comment>
<feature type="region of interest" description="Disordered" evidence="1">
    <location>
        <begin position="1"/>
        <end position="108"/>
    </location>
</feature>
<dbReference type="Proteomes" id="UP000288216">
    <property type="component" value="Unassembled WGS sequence"/>
</dbReference>
<dbReference type="PANTHER" id="PTHR17611">
    <property type="entry name" value="DNA SEGMENT, CHR 5, ERATO DOI 579, EXPRESSED"/>
    <property type="match status" value="1"/>
</dbReference>
<dbReference type="OrthoDB" id="9943525at2759"/>
<dbReference type="Pfam" id="PF15376">
    <property type="entry name" value="DUF4603"/>
    <property type="match status" value="1"/>
</dbReference>
<feature type="compositionally biased region" description="Basic residues" evidence="1">
    <location>
        <begin position="93"/>
        <end position="106"/>
    </location>
</feature>
<proteinExistence type="predicted"/>
<evidence type="ECO:0000256" key="1">
    <source>
        <dbReference type="SAM" id="MobiDB-lite"/>
    </source>
</evidence>
<feature type="region of interest" description="Disordered" evidence="1">
    <location>
        <begin position="373"/>
        <end position="411"/>
    </location>
</feature>
<reference evidence="2 3" key="1">
    <citation type="journal article" date="2018" name="Nat. Ecol. Evol.">
        <title>Shark genomes provide insights into elasmobranch evolution and the origin of vertebrates.</title>
        <authorList>
            <person name="Hara Y"/>
            <person name="Yamaguchi K"/>
            <person name="Onimaru K"/>
            <person name="Kadota M"/>
            <person name="Koyanagi M"/>
            <person name="Keeley SD"/>
            <person name="Tatsumi K"/>
            <person name="Tanaka K"/>
            <person name="Motone F"/>
            <person name="Kageyama Y"/>
            <person name="Nozu R"/>
            <person name="Adachi N"/>
            <person name="Nishimura O"/>
            <person name="Nakagawa R"/>
            <person name="Tanegashima C"/>
            <person name="Kiyatake I"/>
            <person name="Matsumoto R"/>
            <person name="Murakumo K"/>
            <person name="Nishida K"/>
            <person name="Terakita A"/>
            <person name="Kuratani S"/>
            <person name="Sato K"/>
            <person name="Hyodo S Kuraku.S."/>
        </authorList>
    </citation>
    <scope>NUCLEOTIDE SEQUENCE [LARGE SCALE GENOMIC DNA]</scope>
</reference>
<evidence type="ECO:0000313" key="3">
    <source>
        <dbReference type="Proteomes" id="UP000288216"/>
    </source>
</evidence>